<feature type="region of interest" description="Disordered" evidence="9">
    <location>
        <begin position="124"/>
        <end position="188"/>
    </location>
</feature>
<evidence type="ECO:0000256" key="1">
    <source>
        <dbReference type="ARBA" id="ARBA00004123"/>
    </source>
</evidence>
<feature type="region of interest" description="Disordered" evidence="9">
    <location>
        <begin position="423"/>
        <end position="484"/>
    </location>
</feature>
<comment type="subcellular location">
    <subcellularLocation>
        <location evidence="1">Nucleus</location>
    </subcellularLocation>
</comment>
<comment type="caution">
    <text evidence="11">The sequence shown here is derived from an EMBL/GenBank/DDBJ whole genome shotgun (WGS) entry which is preliminary data.</text>
</comment>
<protein>
    <recommendedName>
        <fullName evidence="10">C2H2-type domain-containing protein</fullName>
    </recommendedName>
</protein>
<dbReference type="AlphaFoldDB" id="A0AAD5XLV3"/>
<dbReference type="SUPFAM" id="SSF57667">
    <property type="entry name" value="beta-beta-alpha zinc fingers"/>
    <property type="match status" value="1"/>
</dbReference>
<feature type="compositionally biased region" description="Low complexity" evidence="9">
    <location>
        <begin position="165"/>
        <end position="181"/>
    </location>
</feature>
<dbReference type="InterPro" id="IPR051061">
    <property type="entry name" value="Zinc_finger_trans_reg"/>
</dbReference>
<dbReference type="PANTHER" id="PTHR46179:SF13">
    <property type="entry name" value="C2H2-TYPE DOMAIN-CONTAINING PROTEIN"/>
    <property type="match status" value="1"/>
</dbReference>
<evidence type="ECO:0000256" key="3">
    <source>
        <dbReference type="ARBA" id="ARBA00022771"/>
    </source>
</evidence>
<keyword evidence="2" id="KW-0479">Metal-binding</keyword>
<dbReference type="GO" id="GO:0006357">
    <property type="term" value="P:regulation of transcription by RNA polymerase II"/>
    <property type="evidence" value="ECO:0007669"/>
    <property type="project" value="TreeGrafter"/>
</dbReference>
<evidence type="ECO:0000256" key="6">
    <source>
        <dbReference type="ARBA" id="ARBA00023163"/>
    </source>
</evidence>
<reference evidence="11" key="1">
    <citation type="submission" date="2020-05" db="EMBL/GenBank/DDBJ databases">
        <title>Phylogenomic resolution of chytrid fungi.</title>
        <authorList>
            <person name="Stajich J.E."/>
            <person name="Amses K."/>
            <person name="Simmons R."/>
            <person name="Seto K."/>
            <person name="Myers J."/>
            <person name="Bonds A."/>
            <person name="Quandt C.A."/>
            <person name="Barry K."/>
            <person name="Liu P."/>
            <person name="Grigoriev I."/>
            <person name="Longcore J.E."/>
            <person name="James T.Y."/>
        </authorList>
    </citation>
    <scope>NUCLEOTIDE SEQUENCE</scope>
    <source>
        <strain evidence="11">JEL0379</strain>
    </source>
</reference>
<feature type="compositionally biased region" description="Basic and acidic residues" evidence="9">
    <location>
        <begin position="124"/>
        <end position="143"/>
    </location>
</feature>
<dbReference type="GO" id="GO:0005634">
    <property type="term" value="C:nucleus"/>
    <property type="evidence" value="ECO:0007669"/>
    <property type="project" value="UniProtKB-SubCell"/>
</dbReference>
<dbReference type="InterPro" id="IPR013087">
    <property type="entry name" value="Znf_C2H2_type"/>
</dbReference>
<feature type="compositionally biased region" description="Polar residues" evidence="9">
    <location>
        <begin position="433"/>
        <end position="444"/>
    </location>
</feature>
<sequence length="597" mass="61980">MGPATPTTLRERLERASVASSKKSSTKATKSLAGTPIVHAGEKRKAGTPASEKPTKRTKTALIAPDYDASPLGARNNPDSVVSKLRAVRGVAGTRDPIAVVVEDVSEDDMTATPRTLAERLKARERAVAKPGKERKQRREQSQERQQNVAVGHSGSVLETPRPPSKASKASAAVPPVSSPALPGSNPAYLLPVTPVTSNARGNFATSNPADSAKADPKVSTSTRRPSLPAAASANSKKNARPPRAAVTPSKGASTEAAAALLAPNPGSRSFTKKWPSRDLSDIPVKCTCTNSELAASPWGFLIACMNRDVCAGSTWYHPECVLPADTPDPATMTQAERLAHLKISRFVCESCLQTPPDWPAALTVNAAPPSAGGNSVLKVPLVRADGPLAAPPATTAAVSPIAPEQAAADKIATPAAAAIKPTARNANGLGPKSTSASLKSSRGASPATPQPGGSVALNSTTNQTVPAPPTPLPTKPGSAPQSTPILKFGVPGFGGFVPPIYSDEDEAGDNAAPVFEVLDAVKALLQKTPAPKAFKCDFPLCGAAYRYESGLRKHQQTHAKGVGLPFTCSSPGCEKQYITKQGLEYHNSRGKCTRRL</sequence>
<dbReference type="InterPro" id="IPR036236">
    <property type="entry name" value="Znf_C2H2_sf"/>
</dbReference>
<evidence type="ECO:0000256" key="4">
    <source>
        <dbReference type="ARBA" id="ARBA00022833"/>
    </source>
</evidence>
<dbReference type="PROSITE" id="PS00028">
    <property type="entry name" value="ZINC_FINGER_C2H2_1"/>
    <property type="match status" value="1"/>
</dbReference>
<evidence type="ECO:0000256" key="2">
    <source>
        <dbReference type="ARBA" id="ARBA00022723"/>
    </source>
</evidence>
<evidence type="ECO:0000256" key="5">
    <source>
        <dbReference type="ARBA" id="ARBA00023015"/>
    </source>
</evidence>
<dbReference type="GO" id="GO:0008270">
    <property type="term" value="F:zinc ion binding"/>
    <property type="evidence" value="ECO:0007669"/>
    <property type="project" value="UniProtKB-KW"/>
</dbReference>
<keyword evidence="7" id="KW-0539">Nucleus</keyword>
<feature type="region of interest" description="Disordered" evidence="9">
    <location>
        <begin position="1"/>
        <end position="78"/>
    </location>
</feature>
<keyword evidence="6" id="KW-0804">Transcription</keyword>
<dbReference type="Proteomes" id="UP001212152">
    <property type="component" value="Unassembled WGS sequence"/>
</dbReference>
<keyword evidence="4" id="KW-0862">Zinc</keyword>
<keyword evidence="12" id="KW-1185">Reference proteome</keyword>
<evidence type="ECO:0000256" key="8">
    <source>
        <dbReference type="PROSITE-ProRule" id="PRU00042"/>
    </source>
</evidence>
<feature type="region of interest" description="Disordered" evidence="9">
    <location>
        <begin position="200"/>
        <end position="253"/>
    </location>
</feature>
<proteinExistence type="predicted"/>
<dbReference type="EMBL" id="JADGJQ010000034">
    <property type="protein sequence ID" value="KAJ3177315.1"/>
    <property type="molecule type" value="Genomic_DNA"/>
</dbReference>
<keyword evidence="3 8" id="KW-0863">Zinc-finger</keyword>
<evidence type="ECO:0000256" key="9">
    <source>
        <dbReference type="SAM" id="MobiDB-lite"/>
    </source>
</evidence>
<evidence type="ECO:0000259" key="10">
    <source>
        <dbReference type="PROSITE" id="PS50157"/>
    </source>
</evidence>
<organism evidence="11 12">
    <name type="scientific">Geranomyces variabilis</name>
    <dbReference type="NCBI Taxonomy" id="109894"/>
    <lineage>
        <taxon>Eukaryota</taxon>
        <taxon>Fungi</taxon>
        <taxon>Fungi incertae sedis</taxon>
        <taxon>Chytridiomycota</taxon>
        <taxon>Chytridiomycota incertae sedis</taxon>
        <taxon>Chytridiomycetes</taxon>
        <taxon>Spizellomycetales</taxon>
        <taxon>Powellomycetaceae</taxon>
        <taxon>Geranomyces</taxon>
    </lineage>
</organism>
<feature type="compositionally biased region" description="Low complexity" evidence="9">
    <location>
        <begin position="16"/>
        <end position="33"/>
    </location>
</feature>
<evidence type="ECO:0000313" key="12">
    <source>
        <dbReference type="Proteomes" id="UP001212152"/>
    </source>
</evidence>
<evidence type="ECO:0000313" key="11">
    <source>
        <dbReference type="EMBL" id="KAJ3177315.1"/>
    </source>
</evidence>
<gene>
    <name evidence="11" type="ORF">HDU87_004567</name>
</gene>
<name>A0AAD5XLV3_9FUNG</name>
<dbReference type="PROSITE" id="PS50157">
    <property type="entry name" value="ZINC_FINGER_C2H2_2"/>
    <property type="match status" value="1"/>
</dbReference>
<keyword evidence="5" id="KW-0805">Transcription regulation</keyword>
<feature type="domain" description="C2H2-type" evidence="10">
    <location>
        <begin position="535"/>
        <end position="560"/>
    </location>
</feature>
<feature type="compositionally biased region" description="Polar residues" evidence="9">
    <location>
        <begin position="200"/>
        <end position="210"/>
    </location>
</feature>
<feature type="compositionally biased region" description="Polar residues" evidence="9">
    <location>
        <begin position="457"/>
        <end position="466"/>
    </location>
</feature>
<accession>A0AAD5XLV3</accession>
<dbReference type="Gene3D" id="3.30.160.60">
    <property type="entry name" value="Classic Zinc Finger"/>
    <property type="match status" value="1"/>
</dbReference>
<evidence type="ECO:0000256" key="7">
    <source>
        <dbReference type="ARBA" id="ARBA00023242"/>
    </source>
</evidence>
<dbReference type="PANTHER" id="PTHR46179">
    <property type="entry name" value="ZINC FINGER PROTEIN"/>
    <property type="match status" value="1"/>
</dbReference>